<evidence type="ECO:0000313" key="1">
    <source>
        <dbReference type="Proteomes" id="UP000095283"/>
    </source>
</evidence>
<accession>A0A1I7WQK6</accession>
<dbReference type="AlphaFoldDB" id="A0A1I7WQK6"/>
<reference evidence="2" key="1">
    <citation type="submission" date="2016-11" db="UniProtKB">
        <authorList>
            <consortium name="WormBaseParasite"/>
        </authorList>
    </citation>
    <scope>IDENTIFICATION</scope>
</reference>
<dbReference type="Proteomes" id="UP000095283">
    <property type="component" value="Unplaced"/>
</dbReference>
<dbReference type="WBParaSite" id="Hba_07459">
    <property type="protein sequence ID" value="Hba_07459"/>
    <property type="gene ID" value="Hba_07459"/>
</dbReference>
<proteinExistence type="predicted"/>
<organism evidence="1 2">
    <name type="scientific">Heterorhabditis bacteriophora</name>
    <name type="common">Entomopathogenic nematode worm</name>
    <dbReference type="NCBI Taxonomy" id="37862"/>
    <lineage>
        <taxon>Eukaryota</taxon>
        <taxon>Metazoa</taxon>
        <taxon>Ecdysozoa</taxon>
        <taxon>Nematoda</taxon>
        <taxon>Chromadorea</taxon>
        <taxon>Rhabditida</taxon>
        <taxon>Rhabditina</taxon>
        <taxon>Rhabditomorpha</taxon>
        <taxon>Strongyloidea</taxon>
        <taxon>Heterorhabditidae</taxon>
        <taxon>Heterorhabditis</taxon>
    </lineage>
</organism>
<sequence>MSEDDFKCLIFLSGLQNADNTDIRARLLRKLDSPAPNKLEDLLVELRGMIYYVIRYKEIGLITNCEIYVYMICYVYYKLCYEN</sequence>
<name>A0A1I7WQK6_HETBA</name>
<keyword evidence="1" id="KW-1185">Reference proteome</keyword>
<evidence type="ECO:0000313" key="2">
    <source>
        <dbReference type="WBParaSite" id="Hba_07459"/>
    </source>
</evidence>
<protein>
    <submittedName>
        <fullName evidence="2">Uncharacterized protein</fullName>
    </submittedName>
</protein>